<keyword evidence="3" id="KW-1185">Reference proteome</keyword>
<dbReference type="Proteomes" id="UP000284842">
    <property type="component" value="Unassembled WGS sequence"/>
</dbReference>
<evidence type="ECO:0000313" key="3">
    <source>
        <dbReference type="Proteomes" id="UP000284842"/>
    </source>
</evidence>
<dbReference type="InParanoid" id="A0A409VGW8"/>
<dbReference type="PANTHER" id="PTHR21660">
    <property type="entry name" value="THIOESTERASE SUPERFAMILY MEMBER-RELATED"/>
    <property type="match status" value="1"/>
</dbReference>
<reference evidence="2 3" key="1">
    <citation type="journal article" date="2018" name="Evol. Lett.">
        <title>Horizontal gene cluster transfer increased hallucinogenic mushroom diversity.</title>
        <authorList>
            <person name="Reynolds H.T."/>
            <person name="Vijayakumar V."/>
            <person name="Gluck-Thaler E."/>
            <person name="Korotkin H.B."/>
            <person name="Matheny P.B."/>
            <person name="Slot J.C."/>
        </authorList>
    </citation>
    <scope>NUCLEOTIDE SEQUENCE [LARGE SCALE GENOMIC DNA]</scope>
    <source>
        <strain evidence="2 3">2629</strain>
    </source>
</reference>
<dbReference type="Gene3D" id="3.10.129.10">
    <property type="entry name" value="Hotdog Thioesterase"/>
    <property type="match status" value="1"/>
</dbReference>
<name>A0A409VGW8_9AGAR</name>
<dbReference type="InterPro" id="IPR029069">
    <property type="entry name" value="HotDog_dom_sf"/>
</dbReference>
<sequence>MTEQQAKFAKLFLETRLPEELMAGITGNVPIEIKELPVKWLGVFRRKGKGFSGNIAKRLQVKDVSILPSVDDPEKLEGIVTCEIDVTPDMCNAQGLLDQGCIVYLLDECSTISMVVGNAAEGRMAPAGVSQTINTLFHSAATVGTTLRIINRALASGFETNSAKTEIWNKQTHRLVASGTQLSMSPSIPPKWAADKAT</sequence>
<dbReference type="GO" id="GO:0047617">
    <property type="term" value="F:fatty acyl-CoA hydrolase activity"/>
    <property type="evidence" value="ECO:0007669"/>
    <property type="project" value="InterPro"/>
</dbReference>
<dbReference type="CDD" id="cd03440">
    <property type="entry name" value="hot_dog"/>
    <property type="match status" value="1"/>
</dbReference>
<proteinExistence type="predicted"/>
<gene>
    <name evidence="2" type="ORF">CVT24_010809</name>
</gene>
<dbReference type="OrthoDB" id="2831072at2759"/>
<dbReference type="SUPFAM" id="SSF54637">
    <property type="entry name" value="Thioesterase/thiol ester dehydrase-isomerase"/>
    <property type="match status" value="1"/>
</dbReference>
<dbReference type="PANTHER" id="PTHR21660:SF1">
    <property type="entry name" value="ACYL-COENZYME A THIOESTERASE 13"/>
    <property type="match status" value="1"/>
</dbReference>
<accession>A0A409VGW8</accession>
<protein>
    <submittedName>
        <fullName evidence="2">Uncharacterized protein</fullName>
    </submittedName>
</protein>
<organism evidence="2 3">
    <name type="scientific">Panaeolus cyanescens</name>
    <dbReference type="NCBI Taxonomy" id="181874"/>
    <lineage>
        <taxon>Eukaryota</taxon>
        <taxon>Fungi</taxon>
        <taxon>Dikarya</taxon>
        <taxon>Basidiomycota</taxon>
        <taxon>Agaricomycotina</taxon>
        <taxon>Agaricomycetes</taxon>
        <taxon>Agaricomycetidae</taxon>
        <taxon>Agaricales</taxon>
        <taxon>Agaricineae</taxon>
        <taxon>Galeropsidaceae</taxon>
        <taxon>Panaeolus</taxon>
    </lineage>
</organism>
<dbReference type="InterPro" id="IPR039298">
    <property type="entry name" value="ACOT13"/>
</dbReference>
<evidence type="ECO:0000313" key="2">
    <source>
        <dbReference type="EMBL" id="PPQ65513.1"/>
    </source>
</evidence>
<dbReference type="AlphaFoldDB" id="A0A409VGW8"/>
<evidence type="ECO:0000256" key="1">
    <source>
        <dbReference type="ARBA" id="ARBA00022801"/>
    </source>
</evidence>
<keyword evidence="1" id="KW-0378">Hydrolase</keyword>
<dbReference type="EMBL" id="NHTK01006064">
    <property type="protein sequence ID" value="PPQ65513.1"/>
    <property type="molecule type" value="Genomic_DNA"/>
</dbReference>
<comment type="caution">
    <text evidence="2">The sequence shown here is derived from an EMBL/GenBank/DDBJ whole genome shotgun (WGS) entry which is preliminary data.</text>
</comment>
<dbReference type="STRING" id="181874.A0A409VGW8"/>